<sequence>MQRLHSPAPKNLSIQSIMKSHFVTAILAAIAAVNSTPLGEPSTLPGLIGRELGLRAAPGCSVGACGGQPPRNVVCCGGWACVNASAGGKCFQYSKNDVIQERTED</sequence>
<dbReference type="Proteomes" id="UP001556367">
    <property type="component" value="Unassembled WGS sequence"/>
</dbReference>
<proteinExistence type="predicted"/>
<dbReference type="EMBL" id="JASNQZ010000006">
    <property type="protein sequence ID" value="KAL0956974.1"/>
    <property type="molecule type" value="Genomic_DNA"/>
</dbReference>
<gene>
    <name evidence="1" type="ORF">HGRIS_003077</name>
</gene>
<protein>
    <submittedName>
        <fullName evidence="1">Uncharacterized protein</fullName>
    </submittedName>
</protein>
<evidence type="ECO:0000313" key="1">
    <source>
        <dbReference type="EMBL" id="KAL0956974.1"/>
    </source>
</evidence>
<name>A0ABR3JMD1_9AGAR</name>
<organism evidence="1 2">
    <name type="scientific">Hohenbuehelia grisea</name>
    <dbReference type="NCBI Taxonomy" id="104357"/>
    <lineage>
        <taxon>Eukaryota</taxon>
        <taxon>Fungi</taxon>
        <taxon>Dikarya</taxon>
        <taxon>Basidiomycota</taxon>
        <taxon>Agaricomycotina</taxon>
        <taxon>Agaricomycetes</taxon>
        <taxon>Agaricomycetidae</taxon>
        <taxon>Agaricales</taxon>
        <taxon>Pleurotineae</taxon>
        <taxon>Pleurotaceae</taxon>
        <taxon>Hohenbuehelia</taxon>
    </lineage>
</organism>
<keyword evidence="2" id="KW-1185">Reference proteome</keyword>
<reference evidence="2" key="1">
    <citation type="submission" date="2024-06" db="EMBL/GenBank/DDBJ databases">
        <title>Multi-omics analyses provide insights into the biosynthesis of the anticancer antibiotic pleurotin in Hohenbuehelia grisea.</title>
        <authorList>
            <person name="Weaver J.A."/>
            <person name="Alberti F."/>
        </authorList>
    </citation>
    <scope>NUCLEOTIDE SEQUENCE [LARGE SCALE GENOMIC DNA]</scope>
    <source>
        <strain evidence="2">T-177</strain>
    </source>
</reference>
<evidence type="ECO:0000313" key="2">
    <source>
        <dbReference type="Proteomes" id="UP001556367"/>
    </source>
</evidence>
<accession>A0ABR3JMD1</accession>
<comment type="caution">
    <text evidence="1">The sequence shown here is derived from an EMBL/GenBank/DDBJ whole genome shotgun (WGS) entry which is preliminary data.</text>
</comment>